<evidence type="ECO:0000256" key="3">
    <source>
        <dbReference type="ARBA" id="ARBA00022679"/>
    </source>
</evidence>
<evidence type="ECO:0000256" key="1">
    <source>
        <dbReference type="ARBA" id="ARBA00010699"/>
    </source>
</evidence>
<accession>A0A077AYL6</accession>
<dbReference type="FunFam" id="3.40.50.12230:FF:000001">
    <property type="entry name" value="Methionyl-tRNA formyltransferase"/>
    <property type="match status" value="1"/>
</dbReference>
<dbReference type="CDD" id="cd08704">
    <property type="entry name" value="Met_tRNA_FMT_C"/>
    <property type="match status" value="1"/>
</dbReference>
<feature type="domain" description="Formyl transferase N-terminal" evidence="6">
    <location>
        <begin position="6"/>
        <end position="183"/>
    </location>
</feature>
<keyword evidence="4 5" id="KW-0648">Protein biosynthesis</keyword>
<evidence type="ECO:0000256" key="2">
    <source>
        <dbReference type="ARBA" id="ARBA00012261"/>
    </source>
</evidence>
<dbReference type="EMBL" id="CP008941">
    <property type="protein sequence ID" value="AIK97089.1"/>
    <property type="molecule type" value="Genomic_DNA"/>
</dbReference>
<proteinExistence type="inferred from homology"/>
<dbReference type="Pfam" id="PF02911">
    <property type="entry name" value="Formyl_trans_C"/>
    <property type="match status" value="1"/>
</dbReference>
<gene>
    <name evidence="5" type="primary">fmt</name>
    <name evidence="8" type="ORF">ID47_10665</name>
</gene>
<dbReference type="HOGENOM" id="CLU_033347_1_2_5"/>
<evidence type="ECO:0000313" key="9">
    <source>
        <dbReference type="Proteomes" id="UP000028926"/>
    </source>
</evidence>
<protein>
    <recommendedName>
        <fullName evidence="2 5">Methionyl-tRNA formyltransferase</fullName>
        <ecNumber evidence="2 5">2.1.2.9</ecNumber>
    </recommendedName>
</protein>
<dbReference type="Gene3D" id="3.40.50.12230">
    <property type="match status" value="1"/>
</dbReference>
<sequence>MTKPKLIFMGTPSFAVGALRAIVEAGYSVVAVYSQPPRPAGRGHHVTRSPVHEYADSVGIPVYTPKSLRNAEAQAIFQAHGADLAIVAAYGLILPKEILEAPKRGCINIHASLLPRWRGAAPIQRAIMAGDSQTGITIMQMDEGLDTGDMLRMEAIPITAETTATTLHDKLAELGSHLIVETIPQLLEGTLIPVAQPEEGVTYAAKLSKSESQIDWHRSAIEIQRKISALCPWPGVYFIHNDTVLKVAAAEVVSSHPAQPGLVMESLTIACGENALKVTSVQKAGGRWLSADEFLRGYDLPLGTILPCPAIN</sequence>
<dbReference type="GO" id="GO:0005829">
    <property type="term" value="C:cytosol"/>
    <property type="evidence" value="ECO:0007669"/>
    <property type="project" value="TreeGrafter"/>
</dbReference>
<keyword evidence="3 5" id="KW-0808">Transferase</keyword>
<dbReference type="InterPro" id="IPR001555">
    <property type="entry name" value="GART_AS"/>
</dbReference>
<dbReference type="AlphaFoldDB" id="A0A077AYL6"/>
<dbReference type="CDD" id="cd08646">
    <property type="entry name" value="FMT_core_Met-tRNA-FMT_N"/>
    <property type="match status" value="1"/>
</dbReference>
<comment type="catalytic activity">
    <reaction evidence="5">
        <text>L-methionyl-tRNA(fMet) + (6R)-10-formyltetrahydrofolate = N-formyl-L-methionyl-tRNA(fMet) + (6S)-5,6,7,8-tetrahydrofolate + H(+)</text>
        <dbReference type="Rhea" id="RHEA:24380"/>
        <dbReference type="Rhea" id="RHEA-COMP:9952"/>
        <dbReference type="Rhea" id="RHEA-COMP:9953"/>
        <dbReference type="ChEBI" id="CHEBI:15378"/>
        <dbReference type="ChEBI" id="CHEBI:57453"/>
        <dbReference type="ChEBI" id="CHEBI:78530"/>
        <dbReference type="ChEBI" id="CHEBI:78844"/>
        <dbReference type="ChEBI" id="CHEBI:195366"/>
        <dbReference type="EC" id="2.1.2.9"/>
    </reaction>
</comment>
<dbReference type="Pfam" id="PF00551">
    <property type="entry name" value="Formyl_trans_N"/>
    <property type="match status" value="1"/>
</dbReference>
<dbReference type="InterPro" id="IPR005793">
    <property type="entry name" value="Formyl_trans_C"/>
</dbReference>
<dbReference type="InterPro" id="IPR044135">
    <property type="entry name" value="Met-tRNA-FMT_C"/>
</dbReference>
<dbReference type="PROSITE" id="PS00373">
    <property type="entry name" value="GART"/>
    <property type="match status" value="1"/>
</dbReference>
<evidence type="ECO:0000256" key="5">
    <source>
        <dbReference type="HAMAP-Rule" id="MF_00182"/>
    </source>
</evidence>
<dbReference type="PANTHER" id="PTHR11138">
    <property type="entry name" value="METHIONYL-TRNA FORMYLTRANSFERASE"/>
    <property type="match status" value="1"/>
</dbReference>
<evidence type="ECO:0000259" key="6">
    <source>
        <dbReference type="Pfam" id="PF00551"/>
    </source>
</evidence>
<evidence type="ECO:0000256" key="4">
    <source>
        <dbReference type="ARBA" id="ARBA00022917"/>
    </source>
</evidence>
<dbReference type="eggNOG" id="COG0223">
    <property type="taxonomic scope" value="Bacteria"/>
</dbReference>
<dbReference type="SUPFAM" id="SSF53328">
    <property type="entry name" value="Formyltransferase"/>
    <property type="match status" value="1"/>
</dbReference>
<dbReference type="STRING" id="91604.ID47_10665"/>
<dbReference type="Proteomes" id="UP000028926">
    <property type="component" value="Chromosome"/>
</dbReference>
<evidence type="ECO:0000259" key="7">
    <source>
        <dbReference type="Pfam" id="PF02911"/>
    </source>
</evidence>
<dbReference type="InterPro" id="IPR011034">
    <property type="entry name" value="Formyl_transferase-like_C_sf"/>
</dbReference>
<dbReference type="GO" id="GO:0004479">
    <property type="term" value="F:methionyl-tRNA formyltransferase activity"/>
    <property type="evidence" value="ECO:0007669"/>
    <property type="project" value="UniProtKB-UniRule"/>
</dbReference>
<dbReference type="OrthoDB" id="9802815at2"/>
<dbReference type="NCBIfam" id="TIGR00460">
    <property type="entry name" value="fmt"/>
    <property type="match status" value="1"/>
</dbReference>
<dbReference type="InterPro" id="IPR002376">
    <property type="entry name" value="Formyl_transf_N"/>
</dbReference>
<dbReference type="PANTHER" id="PTHR11138:SF5">
    <property type="entry name" value="METHIONYL-TRNA FORMYLTRANSFERASE, MITOCHONDRIAL"/>
    <property type="match status" value="1"/>
</dbReference>
<dbReference type="HAMAP" id="MF_00182">
    <property type="entry name" value="Formyl_trans"/>
    <property type="match status" value="1"/>
</dbReference>
<name>A0A077AYL6_9PROT</name>
<dbReference type="InterPro" id="IPR041711">
    <property type="entry name" value="Met-tRNA-FMT_N"/>
</dbReference>
<organism evidence="8 9">
    <name type="scientific">Candidatus Odyssella acanthamoebae</name>
    <dbReference type="NCBI Taxonomy" id="91604"/>
    <lineage>
        <taxon>Bacteria</taxon>
        <taxon>Pseudomonadati</taxon>
        <taxon>Pseudomonadota</taxon>
        <taxon>Alphaproteobacteria</taxon>
        <taxon>Holosporales</taxon>
        <taxon>Candidatus Paracaedibacteraceae</taxon>
        <taxon>Candidatus Odyssella</taxon>
    </lineage>
</organism>
<dbReference type="InterPro" id="IPR036477">
    <property type="entry name" value="Formyl_transf_N_sf"/>
</dbReference>
<dbReference type="RefSeq" id="WP_038466163.1">
    <property type="nucleotide sequence ID" value="NZ_CP008941.1"/>
</dbReference>
<comment type="function">
    <text evidence="5">Attaches a formyl group to the free amino group of methionyl-tRNA(fMet). The formyl group appears to play a dual role in the initiator identity of N-formylmethionyl-tRNA by promoting its recognition by IF2 and preventing the misappropriation of this tRNA by the elongation apparatus.</text>
</comment>
<dbReference type="InterPro" id="IPR005794">
    <property type="entry name" value="Fmt"/>
</dbReference>
<dbReference type="EC" id="2.1.2.9" evidence="2 5"/>
<feature type="domain" description="Formyl transferase C-terminal" evidence="7">
    <location>
        <begin position="206"/>
        <end position="298"/>
    </location>
</feature>
<keyword evidence="9" id="KW-1185">Reference proteome</keyword>
<feature type="binding site" evidence="5">
    <location>
        <begin position="112"/>
        <end position="115"/>
    </location>
    <ligand>
        <name>(6S)-5,6,7,8-tetrahydrofolate</name>
        <dbReference type="ChEBI" id="CHEBI:57453"/>
    </ligand>
</feature>
<reference evidence="8 9" key="1">
    <citation type="submission" date="2014-07" db="EMBL/GenBank/DDBJ databases">
        <title>Comparative genomic insights into amoeba endosymbionts belonging to the families of Holosporaceae and Candidatus Midichloriaceae within Rickettsiales.</title>
        <authorList>
            <person name="Wang Z."/>
            <person name="Wu M."/>
        </authorList>
    </citation>
    <scope>NUCLEOTIDE SEQUENCE [LARGE SCALE GENOMIC DNA]</scope>
    <source>
        <strain evidence="8">PRA3</strain>
    </source>
</reference>
<comment type="similarity">
    <text evidence="1 5">Belongs to the Fmt family.</text>
</comment>
<dbReference type="SUPFAM" id="SSF50486">
    <property type="entry name" value="FMT C-terminal domain-like"/>
    <property type="match status" value="1"/>
</dbReference>
<evidence type="ECO:0000313" key="8">
    <source>
        <dbReference type="EMBL" id="AIK97089.1"/>
    </source>
</evidence>
<dbReference type="KEGG" id="paca:ID47_10665"/>